<proteinExistence type="inferred from homology"/>
<comment type="similarity">
    <text evidence="3">Belongs to the glycosyltransferase 23 family.</text>
</comment>
<keyword evidence="1 3" id="KW-0328">Glycosyltransferase</keyword>
<dbReference type="OrthoDB" id="2014825at2759"/>
<comment type="caution">
    <text evidence="6">The sequence shown here is derived from an EMBL/GenBank/DDBJ whole genome shotgun (WGS) entry which is preliminary data.</text>
</comment>
<evidence type="ECO:0000259" key="5">
    <source>
        <dbReference type="PROSITE" id="PS51659"/>
    </source>
</evidence>
<dbReference type="GO" id="GO:0006487">
    <property type="term" value="P:protein N-linked glycosylation"/>
    <property type="evidence" value="ECO:0007669"/>
    <property type="project" value="TreeGrafter"/>
</dbReference>
<comment type="caution">
    <text evidence="3">Lacks conserved residue(s) required for the propagation of feature annotation.</text>
</comment>
<dbReference type="InterPro" id="IPR045573">
    <property type="entry name" value="Fut8_N_cat"/>
</dbReference>
<protein>
    <recommendedName>
        <fullName evidence="5">GT23 domain-containing protein</fullName>
    </recommendedName>
</protein>
<dbReference type="InterPro" id="IPR027350">
    <property type="entry name" value="GT23_dom"/>
</dbReference>
<feature type="domain" description="GT23" evidence="5">
    <location>
        <begin position="155"/>
        <end position="450"/>
    </location>
</feature>
<evidence type="ECO:0000256" key="2">
    <source>
        <dbReference type="ARBA" id="ARBA00022679"/>
    </source>
</evidence>
<organism evidence="6 7">
    <name type="scientific">Meloidogyne enterolobii</name>
    <name type="common">Root-knot nematode worm</name>
    <name type="synonym">Meloidogyne mayaguensis</name>
    <dbReference type="NCBI Taxonomy" id="390850"/>
    <lineage>
        <taxon>Eukaryota</taxon>
        <taxon>Metazoa</taxon>
        <taxon>Ecdysozoa</taxon>
        <taxon>Nematoda</taxon>
        <taxon>Chromadorea</taxon>
        <taxon>Rhabditida</taxon>
        <taxon>Tylenchina</taxon>
        <taxon>Tylenchomorpha</taxon>
        <taxon>Tylenchoidea</taxon>
        <taxon>Meloidogynidae</taxon>
        <taxon>Meloidogyninae</taxon>
        <taxon>Meloidogyne</taxon>
    </lineage>
</organism>
<evidence type="ECO:0000256" key="3">
    <source>
        <dbReference type="PROSITE-ProRule" id="PRU00992"/>
    </source>
</evidence>
<keyword evidence="4" id="KW-0472">Membrane</keyword>
<reference evidence="6 7" key="1">
    <citation type="submission" date="2020-08" db="EMBL/GenBank/DDBJ databases">
        <authorList>
            <person name="Koutsovoulos G."/>
            <person name="Danchin GJ E."/>
        </authorList>
    </citation>
    <scope>NUCLEOTIDE SEQUENCE [LARGE SCALE GENOMIC DNA]</scope>
</reference>
<dbReference type="Proteomes" id="UP000580250">
    <property type="component" value="Unassembled WGS sequence"/>
</dbReference>
<dbReference type="AlphaFoldDB" id="A0A6V7VLU1"/>
<keyword evidence="4" id="KW-0812">Transmembrane</keyword>
<gene>
    <name evidence="6" type="ORF">MENT_LOCUS26914</name>
</gene>
<dbReference type="PROSITE" id="PS51659">
    <property type="entry name" value="GT23"/>
    <property type="match status" value="1"/>
</dbReference>
<dbReference type="Pfam" id="PF19745">
    <property type="entry name" value="FUT8_N_cat"/>
    <property type="match status" value="1"/>
</dbReference>
<dbReference type="PANTHER" id="PTHR13132:SF29">
    <property type="entry name" value="ALPHA-(1,6)-FUCOSYLTRANSFERASE"/>
    <property type="match status" value="1"/>
</dbReference>
<evidence type="ECO:0000256" key="1">
    <source>
        <dbReference type="ARBA" id="ARBA00022676"/>
    </source>
</evidence>
<dbReference type="PANTHER" id="PTHR13132">
    <property type="entry name" value="ALPHA- 1,6 -FUCOSYLTRANSFERASE"/>
    <property type="match status" value="1"/>
</dbReference>
<name>A0A6V7VLU1_MELEN</name>
<dbReference type="EMBL" id="CAJEWN010000249">
    <property type="protein sequence ID" value="CAD2175201.1"/>
    <property type="molecule type" value="Genomic_DNA"/>
</dbReference>
<feature type="transmembrane region" description="Helical" evidence="4">
    <location>
        <begin position="24"/>
        <end position="42"/>
    </location>
</feature>
<dbReference type="GO" id="GO:0046921">
    <property type="term" value="F:alpha-(1-&gt;6)-fucosyltransferase activity"/>
    <property type="evidence" value="ECO:0007669"/>
    <property type="project" value="TreeGrafter"/>
</dbReference>
<dbReference type="Gene3D" id="3.40.50.11350">
    <property type="match status" value="1"/>
</dbReference>
<accession>A0A6V7VLU1</accession>
<evidence type="ECO:0000313" key="7">
    <source>
        <dbReference type="Proteomes" id="UP000580250"/>
    </source>
</evidence>
<evidence type="ECO:0000256" key="4">
    <source>
        <dbReference type="SAM" id="Phobius"/>
    </source>
</evidence>
<sequence length="530" mass="62613">MRSTTIRNKIPITKLYKQYITQIIYKKHLTIIVILILILWIYTNLKEKESCYIISSSGLRYIPKINNDLKLSKDIYSKMTLIQKQTYLLRLYGFDSSNMLENVEQKEIIEKHIIKQLSKERKSHFKNSNYKQLSSMSKKIQSAIKSLQNPYDCSKARYLVCKLNDMFCGFGCLIHHASYCLSISTGTGRTLIFENENLHVWGYNVRWNELFEPITNCSYKKHIKPFLPLRNYNGTDKSNRILFLEKSNDILNNHKKRFALAPEVAPMEIKKFLLKYHSNPCLWFHGQLIKYIWRENKRTKNETNKIVSRIPNEAPVVGIHVRLTDKKQEAKLQKLQHYMKWVDFWFQVMIEDKKISSENRNKVFIATDHSELKQLLKEAKNKYGNKYEIYHGKKFVQDRSREALIETLAITRILANCQFVVCTLSSNACRIVYELMQSIKGEASGNLHTLDYFYGEYWFDNRMEATAKYSPISDYPWTPEEISAEKGDVIVKSHIKHGFIRGMNLRLKTYGLFPMYLLKEHSRFEKFKSI</sequence>
<keyword evidence="2 3" id="KW-0808">Transferase</keyword>
<evidence type="ECO:0000313" key="6">
    <source>
        <dbReference type="EMBL" id="CAD2175201.1"/>
    </source>
</evidence>
<keyword evidence="4" id="KW-1133">Transmembrane helix</keyword>